<keyword evidence="2" id="KW-0946">Virion</keyword>
<protein>
    <submittedName>
        <fullName evidence="2">Putative coat protein</fullName>
    </submittedName>
</protein>
<evidence type="ECO:0000256" key="1">
    <source>
        <dbReference type="SAM" id="MobiDB-lite"/>
    </source>
</evidence>
<keyword evidence="3" id="KW-1185">Reference proteome</keyword>
<organism evidence="2 3">
    <name type="scientific">Hibiscus yellow blotch virus</name>
    <dbReference type="NCBI Taxonomy" id="2809748"/>
    <lineage>
        <taxon>Viruses</taxon>
        <taxon>Riboviria</taxon>
        <taxon>Orthornavirae</taxon>
        <taxon>Kitrinoviricota</taxon>
        <taxon>Alsuviricetes</taxon>
        <taxon>Martellivirales</taxon>
        <taxon>Kitaviridae</taxon>
        <taxon>Cilevirus</taxon>
        <taxon>Cilevirus oahuense</taxon>
    </lineage>
</organism>
<name>A0A890CSJ9_9VIRU</name>
<accession>A0A890CSJ9</accession>
<feature type="compositionally biased region" description="Polar residues" evidence="1">
    <location>
        <begin position="121"/>
        <end position="134"/>
    </location>
</feature>
<reference evidence="2" key="1">
    <citation type="journal article" date="2021" name="Front. Microbiol.">
        <title>A Virus Infecting Hibiscus rosa-sinensis Represents an Evolutionary Link Between Cileviruses and Higreviruses.</title>
        <authorList>
            <person name="Olmedo-Velarde A."/>
            <person name="Hu J."/>
            <person name="Melzer M.J."/>
        </authorList>
    </citation>
    <scope>NUCLEOTIDE SEQUENCE</scope>
    <source>
        <strain evidence="2">OUGC</strain>
    </source>
</reference>
<dbReference type="KEGG" id="vg:80551300"/>
<keyword evidence="2" id="KW-0167">Capsid protein</keyword>
<dbReference type="RefSeq" id="YP_010840390.1">
    <property type="nucleotide sequence ID" value="NC_078674.1"/>
</dbReference>
<evidence type="ECO:0000313" key="3">
    <source>
        <dbReference type="Proteomes" id="UP000888220"/>
    </source>
</evidence>
<sequence>MNSVLISGLNKSQFNEIIGVLSANGYSVAKVTVANCRSALAVPNHPVKGRRFVYGKSSSVRVSKRLGEANKNSSLASKSSAPSNSLKKGKQASVKEGTGTGKKKNSVGSSKNSSKVPKPVANSSGFAPSSSGTKPSRWADEVEPGTTKSPVAERTVVVPSQEDVEKRLADLKPVRVEGYFGDDTIRRFDAVVNSVNPYGLAYFKLAKPSKKTANPPIEFRGDKPRSSLFRKLMTLGFPVLTDSMLVHTQADDENFSVIMFPGSARECNIIVPISDGGSDYTTAVNAAIATAWEDLLSISSAYDILPILRTCD</sequence>
<evidence type="ECO:0000313" key="2">
    <source>
        <dbReference type="EMBL" id="QRG34871.1"/>
    </source>
</evidence>
<proteinExistence type="predicted"/>
<feature type="region of interest" description="Disordered" evidence="1">
    <location>
        <begin position="65"/>
        <end position="152"/>
    </location>
</feature>
<dbReference type="EMBL" id="MT472638">
    <property type="protein sequence ID" value="QRG34871.1"/>
    <property type="molecule type" value="Genomic_RNA"/>
</dbReference>
<dbReference type="GO" id="GO:0019028">
    <property type="term" value="C:viral capsid"/>
    <property type="evidence" value="ECO:0007669"/>
    <property type="project" value="UniProtKB-KW"/>
</dbReference>
<dbReference type="GeneID" id="80551300"/>
<feature type="compositionally biased region" description="Low complexity" evidence="1">
    <location>
        <begin position="106"/>
        <end position="119"/>
    </location>
</feature>
<dbReference type="Proteomes" id="UP000888220">
    <property type="component" value="Genome"/>
</dbReference>
<gene>
    <name evidence="2" type="primary">p33</name>
</gene>
<feature type="compositionally biased region" description="Low complexity" evidence="1">
    <location>
        <begin position="69"/>
        <end position="86"/>
    </location>
</feature>